<evidence type="ECO:0008006" key="4">
    <source>
        <dbReference type="Google" id="ProtNLM"/>
    </source>
</evidence>
<dbReference type="Proteomes" id="UP001316384">
    <property type="component" value="Chromosome"/>
</dbReference>
<protein>
    <recommendedName>
        <fullName evidence="4">DUF2530 domain-containing protein</fullName>
    </recommendedName>
</protein>
<proteinExistence type="predicted"/>
<evidence type="ECO:0000256" key="1">
    <source>
        <dbReference type="SAM" id="Phobius"/>
    </source>
</evidence>
<keyword evidence="1" id="KW-1133">Transmembrane helix</keyword>
<keyword evidence="3" id="KW-1185">Reference proteome</keyword>
<feature type="transmembrane region" description="Helical" evidence="1">
    <location>
        <begin position="52"/>
        <end position="71"/>
    </location>
</feature>
<keyword evidence="1" id="KW-0812">Transmembrane</keyword>
<sequence length="82" mass="9195">MATEVPVHDVTPDDEADPRAELRNAMWSFLGVLVFVALGCVQRFWWETASGGVPAFAAGLAWLVVAGWRLVSWRRLRRGRGR</sequence>
<dbReference type="RefSeq" id="WP_227576903.1">
    <property type="nucleotide sequence ID" value="NZ_CP101987.1"/>
</dbReference>
<evidence type="ECO:0000313" key="2">
    <source>
        <dbReference type="EMBL" id="UUI71869.1"/>
    </source>
</evidence>
<name>A0ABY5KN08_9CELL</name>
<evidence type="ECO:0000313" key="3">
    <source>
        <dbReference type="Proteomes" id="UP001316384"/>
    </source>
</evidence>
<reference evidence="2 3" key="1">
    <citation type="submission" date="2022-07" db="EMBL/GenBank/DDBJ databases">
        <title>Novel species in genus cellulomonas.</title>
        <authorList>
            <person name="Ye L."/>
        </authorList>
    </citation>
    <scope>NUCLEOTIDE SEQUENCE [LARGE SCALE GENOMIC DNA]</scope>
    <source>
        <strain evidence="3">zg-B89</strain>
    </source>
</reference>
<organism evidence="2 3">
    <name type="scientific">Cellulomonas xiejunii</name>
    <dbReference type="NCBI Taxonomy" id="2968083"/>
    <lineage>
        <taxon>Bacteria</taxon>
        <taxon>Bacillati</taxon>
        <taxon>Actinomycetota</taxon>
        <taxon>Actinomycetes</taxon>
        <taxon>Micrococcales</taxon>
        <taxon>Cellulomonadaceae</taxon>
        <taxon>Cellulomonas</taxon>
    </lineage>
</organism>
<keyword evidence="1" id="KW-0472">Membrane</keyword>
<dbReference type="EMBL" id="CP101987">
    <property type="protein sequence ID" value="UUI71869.1"/>
    <property type="molecule type" value="Genomic_DNA"/>
</dbReference>
<gene>
    <name evidence="2" type="ORF">NP048_19115</name>
</gene>
<accession>A0ABY5KN08</accession>
<feature type="transmembrane region" description="Helical" evidence="1">
    <location>
        <begin position="27"/>
        <end position="46"/>
    </location>
</feature>